<proteinExistence type="predicted"/>
<organism evidence="1 2">
    <name type="scientific">Eumeta variegata</name>
    <name type="common">Bagworm moth</name>
    <name type="synonym">Eumeta japonica</name>
    <dbReference type="NCBI Taxonomy" id="151549"/>
    <lineage>
        <taxon>Eukaryota</taxon>
        <taxon>Metazoa</taxon>
        <taxon>Ecdysozoa</taxon>
        <taxon>Arthropoda</taxon>
        <taxon>Hexapoda</taxon>
        <taxon>Insecta</taxon>
        <taxon>Pterygota</taxon>
        <taxon>Neoptera</taxon>
        <taxon>Endopterygota</taxon>
        <taxon>Lepidoptera</taxon>
        <taxon>Glossata</taxon>
        <taxon>Ditrysia</taxon>
        <taxon>Tineoidea</taxon>
        <taxon>Psychidae</taxon>
        <taxon>Oiketicinae</taxon>
        <taxon>Eumeta</taxon>
    </lineage>
</organism>
<gene>
    <name evidence="1" type="ORF">EVAR_38426_1</name>
</gene>
<dbReference type="AlphaFoldDB" id="A0A4C1X0F0"/>
<keyword evidence="2" id="KW-1185">Reference proteome</keyword>
<protein>
    <submittedName>
        <fullName evidence="1">Uncharacterized protein</fullName>
    </submittedName>
</protein>
<name>A0A4C1X0F0_EUMVA</name>
<accession>A0A4C1X0F0</accession>
<sequence length="84" mass="9050">MRSNETINGNAGILLDHIVAGKAPPGVGRPRGFSPRAVVRPLRVKCTNLMEADLDGFLNLVTEDLNMDSARASHDIPKDNLNSV</sequence>
<dbReference type="EMBL" id="BGZK01000679">
    <property type="protein sequence ID" value="GBP55829.1"/>
    <property type="molecule type" value="Genomic_DNA"/>
</dbReference>
<comment type="caution">
    <text evidence="1">The sequence shown here is derived from an EMBL/GenBank/DDBJ whole genome shotgun (WGS) entry which is preliminary data.</text>
</comment>
<reference evidence="1 2" key="1">
    <citation type="journal article" date="2019" name="Commun. Biol.">
        <title>The bagworm genome reveals a unique fibroin gene that provides high tensile strength.</title>
        <authorList>
            <person name="Kono N."/>
            <person name="Nakamura H."/>
            <person name="Ohtoshi R."/>
            <person name="Tomita M."/>
            <person name="Numata K."/>
            <person name="Arakawa K."/>
        </authorList>
    </citation>
    <scope>NUCLEOTIDE SEQUENCE [LARGE SCALE GENOMIC DNA]</scope>
</reference>
<evidence type="ECO:0000313" key="2">
    <source>
        <dbReference type="Proteomes" id="UP000299102"/>
    </source>
</evidence>
<evidence type="ECO:0000313" key="1">
    <source>
        <dbReference type="EMBL" id="GBP55829.1"/>
    </source>
</evidence>
<dbReference type="Proteomes" id="UP000299102">
    <property type="component" value="Unassembled WGS sequence"/>
</dbReference>